<evidence type="ECO:0000256" key="1">
    <source>
        <dbReference type="SAM" id="Phobius"/>
    </source>
</evidence>
<feature type="domain" description="DUF58" evidence="2">
    <location>
        <begin position="240"/>
        <end position="323"/>
    </location>
</feature>
<keyword evidence="1" id="KW-0472">Membrane</keyword>
<organism evidence="3 4">
    <name type="scientific">Pseudolysinimonas kribbensis</name>
    <dbReference type="NCBI Taxonomy" id="433641"/>
    <lineage>
        <taxon>Bacteria</taxon>
        <taxon>Bacillati</taxon>
        <taxon>Actinomycetota</taxon>
        <taxon>Actinomycetes</taxon>
        <taxon>Micrococcales</taxon>
        <taxon>Microbacteriaceae</taxon>
        <taxon>Pseudolysinimonas</taxon>
    </lineage>
</organism>
<keyword evidence="4" id="KW-1185">Reference proteome</keyword>
<dbReference type="PANTHER" id="PTHR34351:SF1">
    <property type="entry name" value="SLR1927 PROTEIN"/>
    <property type="match status" value="1"/>
</dbReference>
<evidence type="ECO:0000313" key="4">
    <source>
        <dbReference type="Proteomes" id="UP001157034"/>
    </source>
</evidence>
<accession>A0ABQ6K288</accession>
<proteinExistence type="predicted"/>
<keyword evidence="1" id="KW-0812">Transmembrane</keyword>
<comment type="caution">
    <text evidence="3">The sequence shown here is derived from an EMBL/GenBank/DDBJ whole genome shotgun (WGS) entry which is preliminary data.</text>
</comment>
<reference evidence="4" key="1">
    <citation type="journal article" date="2019" name="Int. J. Syst. Evol. Microbiol.">
        <title>The Global Catalogue of Microorganisms (GCM) 10K type strain sequencing project: providing services to taxonomists for standard genome sequencing and annotation.</title>
        <authorList>
            <consortium name="The Broad Institute Genomics Platform"/>
            <consortium name="The Broad Institute Genome Sequencing Center for Infectious Disease"/>
            <person name="Wu L."/>
            <person name="Ma J."/>
        </authorList>
    </citation>
    <scope>NUCLEOTIDE SEQUENCE [LARGE SCALE GENOMIC DNA]</scope>
    <source>
        <strain evidence="4">NBRC 108894</strain>
    </source>
</reference>
<sequence length="405" mass="43252">MTAAADPAPLGRASPWTARARAAGDRLRTAGRISAYAGRRARTVLAPRLAIVSGLGWLVLAAAAGSAVVGFVLGWQEFVYLAITLAAGLILAAAFVFGRGSYDVLIELTPRRVTAGDRALGRMVVANAGQKRSAPSRMELPVGAGLAEFVIGPLQPGAEHEELFAIPTNRRAVIVAGPAVSVRGDQLGLLRRALRWTDPVELFVHPVTTPLAPSAAGLIRDLEGETTKTVVNSDISFHALRPYQPGDPLRNVHWRTTARTGQLMVRQFEETRRSRLTIVFDDAKTHWASDDEFELGVSIMASLAGQVLRDGNRVSVVSEARELRTRTVTTMLDDSCRLERVSSAFRTVREMARDVTAQLPDPSVVIVIGGSRTPVGGIRGCSACSGARCRRWGSGPTPAAPPAST</sequence>
<dbReference type="InterPro" id="IPR002881">
    <property type="entry name" value="DUF58"/>
</dbReference>
<dbReference type="Pfam" id="PF01882">
    <property type="entry name" value="DUF58"/>
    <property type="match status" value="1"/>
</dbReference>
<evidence type="ECO:0000259" key="2">
    <source>
        <dbReference type="Pfam" id="PF01882"/>
    </source>
</evidence>
<feature type="transmembrane region" description="Helical" evidence="1">
    <location>
        <begin position="78"/>
        <end position="98"/>
    </location>
</feature>
<dbReference type="RefSeq" id="WP_284253057.1">
    <property type="nucleotide sequence ID" value="NZ_BSVB01000001.1"/>
</dbReference>
<feature type="transmembrane region" description="Helical" evidence="1">
    <location>
        <begin position="49"/>
        <end position="72"/>
    </location>
</feature>
<dbReference type="Proteomes" id="UP001157034">
    <property type="component" value="Unassembled WGS sequence"/>
</dbReference>
<name>A0ABQ6K288_9MICO</name>
<dbReference type="EMBL" id="BSVB01000001">
    <property type="protein sequence ID" value="GMA94042.1"/>
    <property type="molecule type" value="Genomic_DNA"/>
</dbReference>
<gene>
    <name evidence="3" type="ORF">GCM10025881_08660</name>
</gene>
<evidence type="ECO:0000313" key="3">
    <source>
        <dbReference type="EMBL" id="GMA94042.1"/>
    </source>
</evidence>
<dbReference type="PANTHER" id="PTHR34351">
    <property type="entry name" value="SLR1927 PROTEIN-RELATED"/>
    <property type="match status" value="1"/>
</dbReference>
<protein>
    <recommendedName>
        <fullName evidence="2">DUF58 domain-containing protein</fullName>
    </recommendedName>
</protein>
<keyword evidence="1" id="KW-1133">Transmembrane helix</keyword>